<feature type="transmembrane region" description="Helical" evidence="1">
    <location>
        <begin position="65"/>
        <end position="85"/>
    </location>
</feature>
<organism evidence="2 3">
    <name type="scientific">Exiguobacterium aurantiacum</name>
    <dbReference type="NCBI Taxonomy" id="33987"/>
    <lineage>
        <taxon>Bacteria</taxon>
        <taxon>Bacillati</taxon>
        <taxon>Bacillota</taxon>
        <taxon>Bacilli</taxon>
        <taxon>Bacillales</taxon>
        <taxon>Bacillales Family XII. Incertae Sedis</taxon>
        <taxon>Exiguobacterium</taxon>
    </lineage>
</organism>
<evidence type="ECO:0000313" key="3">
    <source>
        <dbReference type="Proteomes" id="UP000254060"/>
    </source>
</evidence>
<feature type="transmembrane region" description="Helical" evidence="1">
    <location>
        <begin position="6"/>
        <end position="21"/>
    </location>
</feature>
<dbReference type="GO" id="GO:0003676">
    <property type="term" value="F:nucleic acid binding"/>
    <property type="evidence" value="ECO:0007669"/>
    <property type="project" value="InterPro"/>
</dbReference>
<protein>
    <submittedName>
        <fullName evidence="2">Protein of uncharacterized function (DUF1294)</fullName>
    </submittedName>
</protein>
<dbReference type="STRING" id="1397694.GCA_000702585_02009"/>
<evidence type="ECO:0000313" key="2">
    <source>
        <dbReference type="EMBL" id="STO08143.1"/>
    </source>
</evidence>
<evidence type="ECO:0000256" key="1">
    <source>
        <dbReference type="SAM" id="Phobius"/>
    </source>
</evidence>
<feature type="transmembrane region" description="Helical" evidence="1">
    <location>
        <begin position="33"/>
        <end position="53"/>
    </location>
</feature>
<gene>
    <name evidence="2" type="ORF">NCTC13163_01512</name>
</gene>
<reference evidence="2 3" key="1">
    <citation type="submission" date="2018-06" db="EMBL/GenBank/DDBJ databases">
        <authorList>
            <consortium name="Pathogen Informatics"/>
            <person name="Doyle S."/>
        </authorList>
    </citation>
    <scope>NUCLEOTIDE SEQUENCE [LARGE SCALE GENOMIC DNA]</scope>
    <source>
        <strain evidence="2 3">NCTC13163</strain>
    </source>
</reference>
<accession>A0A377FUY7</accession>
<dbReference type="Proteomes" id="UP000254060">
    <property type="component" value="Unassembled WGS sequence"/>
</dbReference>
<sequence>MELLLLYYIVTNFLAFMTFFVDKRRAKANAWRISEKTLLTLVWIGGAFGAYIAMRLFRHKTLKPAFRLGVPIAILVHAGITAYFIF</sequence>
<dbReference type="InterPro" id="IPR010718">
    <property type="entry name" value="DUF1294"/>
</dbReference>
<proteinExistence type="predicted"/>
<dbReference type="EMBL" id="UGGP01000001">
    <property type="protein sequence ID" value="STO08143.1"/>
    <property type="molecule type" value="Genomic_DNA"/>
</dbReference>
<keyword evidence="1" id="KW-0812">Transmembrane</keyword>
<dbReference type="AlphaFoldDB" id="A0A377FUY7"/>
<dbReference type="PIRSF" id="PIRSF002599">
    <property type="entry name" value="Cold_shock_A"/>
    <property type="match status" value="1"/>
</dbReference>
<name>A0A377FUY7_9BACL</name>
<dbReference type="Pfam" id="PF06961">
    <property type="entry name" value="DUF1294"/>
    <property type="match status" value="1"/>
</dbReference>
<keyword evidence="1" id="KW-0472">Membrane</keyword>
<keyword evidence="1" id="KW-1133">Transmembrane helix</keyword>
<dbReference type="InterPro" id="IPR012156">
    <property type="entry name" value="Cold_shock_CspA"/>
</dbReference>